<name>A0ABQ8UAB7_9EUKA</name>
<reference evidence="2" key="1">
    <citation type="journal article" date="2022" name="bioRxiv">
        <title>Genomics of Preaxostyla Flagellates Illuminates Evolutionary Transitions and the Path Towards Mitochondrial Loss.</title>
        <authorList>
            <person name="Novak L.V.F."/>
            <person name="Treitli S.C."/>
            <person name="Pyrih J."/>
            <person name="Halakuc P."/>
            <person name="Pipaliya S.V."/>
            <person name="Vacek V."/>
            <person name="Brzon O."/>
            <person name="Soukal P."/>
            <person name="Eme L."/>
            <person name="Dacks J.B."/>
            <person name="Karnkowska A."/>
            <person name="Elias M."/>
            <person name="Hampl V."/>
        </authorList>
    </citation>
    <scope>NUCLEOTIDE SEQUENCE</scope>
    <source>
        <strain evidence="2">RCP-MX</strain>
    </source>
</reference>
<keyword evidence="3" id="KW-1185">Reference proteome</keyword>
<sequence length="132" mass="14360">MSCSHRSIPLTSSFPDGITLLRCLGWPNEETGRPVRPRLAGAINDIYGLVPADSHCHNVALSAHHRHHRRRLHRQGISMAGQWGDRQSWHVGWTPSPFSSRSTALPQLVTAAPCTTPSLSPDAPADGDAKTT</sequence>
<evidence type="ECO:0000313" key="3">
    <source>
        <dbReference type="Proteomes" id="UP001141327"/>
    </source>
</evidence>
<protein>
    <submittedName>
        <fullName evidence="2">Uncharacterized protein</fullName>
    </submittedName>
</protein>
<gene>
    <name evidence="2" type="ORF">PAPYR_9699</name>
</gene>
<accession>A0ABQ8UAB7</accession>
<dbReference type="Proteomes" id="UP001141327">
    <property type="component" value="Unassembled WGS sequence"/>
</dbReference>
<feature type="region of interest" description="Disordered" evidence="1">
    <location>
        <begin position="111"/>
        <end position="132"/>
    </location>
</feature>
<organism evidence="2 3">
    <name type="scientific">Paratrimastix pyriformis</name>
    <dbReference type="NCBI Taxonomy" id="342808"/>
    <lineage>
        <taxon>Eukaryota</taxon>
        <taxon>Metamonada</taxon>
        <taxon>Preaxostyla</taxon>
        <taxon>Paratrimastigidae</taxon>
        <taxon>Paratrimastix</taxon>
    </lineage>
</organism>
<comment type="caution">
    <text evidence="2">The sequence shown here is derived from an EMBL/GenBank/DDBJ whole genome shotgun (WGS) entry which is preliminary data.</text>
</comment>
<dbReference type="EMBL" id="JAPMOS010000110">
    <property type="protein sequence ID" value="KAJ4455361.1"/>
    <property type="molecule type" value="Genomic_DNA"/>
</dbReference>
<evidence type="ECO:0000256" key="1">
    <source>
        <dbReference type="SAM" id="MobiDB-lite"/>
    </source>
</evidence>
<evidence type="ECO:0000313" key="2">
    <source>
        <dbReference type="EMBL" id="KAJ4455361.1"/>
    </source>
</evidence>
<proteinExistence type="predicted"/>